<evidence type="ECO:0000313" key="2">
    <source>
        <dbReference type="EMBL" id="KAF2244873.1"/>
    </source>
</evidence>
<dbReference type="RefSeq" id="XP_033679877.1">
    <property type="nucleotide sequence ID" value="XM_033835838.1"/>
</dbReference>
<reference evidence="2" key="1">
    <citation type="journal article" date="2020" name="Stud. Mycol.">
        <title>101 Dothideomycetes genomes: a test case for predicting lifestyles and emergence of pathogens.</title>
        <authorList>
            <person name="Haridas S."/>
            <person name="Albert R."/>
            <person name="Binder M."/>
            <person name="Bloem J."/>
            <person name="Labutti K."/>
            <person name="Salamov A."/>
            <person name="Andreopoulos B."/>
            <person name="Baker S."/>
            <person name="Barry K."/>
            <person name="Bills G."/>
            <person name="Bluhm B."/>
            <person name="Cannon C."/>
            <person name="Castanera R."/>
            <person name="Culley D."/>
            <person name="Daum C."/>
            <person name="Ezra D."/>
            <person name="Gonzalez J."/>
            <person name="Henrissat B."/>
            <person name="Kuo A."/>
            <person name="Liang C."/>
            <person name="Lipzen A."/>
            <person name="Lutzoni F."/>
            <person name="Magnuson J."/>
            <person name="Mondo S."/>
            <person name="Nolan M."/>
            <person name="Ohm R."/>
            <person name="Pangilinan J."/>
            <person name="Park H.-J."/>
            <person name="Ramirez L."/>
            <person name="Alfaro M."/>
            <person name="Sun H."/>
            <person name="Tritt A."/>
            <person name="Yoshinaga Y."/>
            <person name="Zwiers L.-H."/>
            <person name="Turgeon B."/>
            <person name="Goodwin S."/>
            <person name="Spatafora J."/>
            <person name="Crous P."/>
            <person name="Grigoriev I."/>
        </authorList>
    </citation>
    <scope>NUCLEOTIDE SEQUENCE</scope>
    <source>
        <strain evidence="2">CBS 122368</strain>
    </source>
</reference>
<dbReference type="GeneID" id="54589168"/>
<organism evidence="2 3">
    <name type="scientific">Trematosphaeria pertusa</name>
    <dbReference type="NCBI Taxonomy" id="390896"/>
    <lineage>
        <taxon>Eukaryota</taxon>
        <taxon>Fungi</taxon>
        <taxon>Dikarya</taxon>
        <taxon>Ascomycota</taxon>
        <taxon>Pezizomycotina</taxon>
        <taxon>Dothideomycetes</taxon>
        <taxon>Pleosporomycetidae</taxon>
        <taxon>Pleosporales</taxon>
        <taxon>Massarineae</taxon>
        <taxon>Trematosphaeriaceae</taxon>
        <taxon>Trematosphaeria</taxon>
    </lineage>
</organism>
<protein>
    <submittedName>
        <fullName evidence="2">Uncharacterized protein</fullName>
    </submittedName>
</protein>
<accession>A0A6A6I5N0</accession>
<sequence length="389" mass="44573">MRLRKWLRKVLPRRSHKSKSQPDSGPSEIRDPSFPLESLPQELQDIVWLWALHIATPPVVTLLLPSEPPPGYGRQILVPTPPAVFHVSRATRQLLLKEARKSGCLHSLRLRRVIWVIHENYPAYPTFRKIVRTAREEQWLFFNPHCQALELSTVRGIDTSYLPTTLAYFLPTLMPQVQHLHVSFPGAALATRLWADTYFLYDFPNLRWYSTSARPLLELYREKASWSFNECWIAPGLWPIIYKIQRAGFHRLAQRLGELIEGGASWVVDGEPVLKEMGITASDLVCEHGSGNFALSRLQQAVPRSSIRLGGEVPVLEMPLTAWDYRPRGQYGYCQDEDAVNAEIFKICREGTRNRLALKLMGESKMMLPVREENMVQNAVEGRVVWKGS</sequence>
<dbReference type="EMBL" id="ML987202">
    <property type="protein sequence ID" value="KAF2244873.1"/>
    <property type="molecule type" value="Genomic_DNA"/>
</dbReference>
<feature type="region of interest" description="Disordered" evidence="1">
    <location>
        <begin position="11"/>
        <end position="31"/>
    </location>
</feature>
<name>A0A6A6I5N0_9PLEO</name>
<gene>
    <name evidence="2" type="ORF">BU26DRAFT_608376</name>
</gene>
<evidence type="ECO:0000256" key="1">
    <source>
        <dbReference type="SAM" id="MobiDB-lite"/>
    </source>
</evidence>
<proteinExistence type="predicted"/>
<keyword evidence="3" id="KW-1185">Reference proteome</keyword>
<dbReference type="AlphaFoldDB" id="A0A6A6I5N0"/>
<evidence type="ECO:0000313" key="3">
    <source>
        <dbReference type="Proteomes" id="UP000800094"/>
    </source>
</evidence>
<dbReference type="Proteomes" id="UP000800094">
    <property type="component" value="Unassembled WGS sequence"/>
</dbReference>